<dbReference type="Gene3D" id="3.40.50.720">
    <property type="entry name" value="NAD(P)-binding Rossmann-like Domain"/>
    <property type="match status" value="1"/>
</dbReference>
<dbReference type="Proteomes" id="UP001187682">
    <property type="component" value="Unassembled WGS sequence"/>
</dbReference>
<dbReference type="InterPro" id="IPR013154">
    <property type="entry name" value="ADH-like_N"/>
</dbReference>
<keyword evidence="4" id="KW-1185">Reference proteome</keyword>
<dbReference type="GO" id="GO:0005739">
    <property type="term" value="C:mitochondrion"/>
    <property type="evidence" value="ECO:0007669"/>
    <property type="project" value="TreeGrafter"/>
</dbReference>
<evidence type="ECO:0000313" key="3">
    <source>
        <dbReference type="EMBL" id="SPO01809.1"/>
    </source>
</evidence>
<dbReference type="SUPFAM" id="SSF51735">
    <property type="entry name" value="NAD(P)-binding Rossmann-fold domains"/>
    <property type="match status" value="1"/>
</dbReference>
<proteinExistence type="predicted"/>
<feature type="domain" description="Alcohol dehydrogenase-like C-terminal" evidence="1">
    <location>
        <begin position="201"/>
        <end position="340"/>
    </location>
</feature>
<gene>
    <name evidence="3" type="ORF">DNG_04482</name>
</gene>
<dbReference type="CDD" id="cd05188">
    <property type="entry name" value="MDR"/>
    <property type="match status" value="1"/>
</dbReference>
<dbReference type="PANTHER" id="PTHR43677">
    <property type="entry name" value="SHORT-CHAIN DEHYDROGENASE/REDUCTASE"/>
    <property type="match status" value="1"/>
</dbReference>
<name>A0AAE8MY53_9PEZI</name>
<accession>A0AAE8MY53</accession>
<sequence length="387" mass="40393">MSTPTFTKALTLPEVASPLHLTLPSVPVPNPPPPGTCNVRILATQLNAHFPSLMTGAVKYLTFPTPFVPGSSAIGRVLSTGPDATLLKPGDLVWVDCFVRSRDDPATTQILMGLHSGPTEAQIKLMQNGWPNGLYKTIATAPLENTYRLDESALGRLQYTLPELAISLDRFAVAYGGISAVDLKAGQTFIVGPATGHFSGAAVELGVALGARVIALSRNASALEHLRATVSSTYPGSPPLATVVISGDAAADEAAIRSKLPAGSAGADAFLDISPGLGVQPAHIPTAIACLRPGGKVALMGGVYGNLDVNYAGIMFRNISIKGQWMYSKEEAGQMLRMVEAGVAKVGKAAGYEVCGEYALEEWEAAVDGLEGSEAWGKGVVFVPRDE</sequence>
<dbReference type="Pfam" id="PF08240">
    <property type="entry name" value="ADH_N"/>
    <property type="match status" value="1"/>
</dbReference>
<comment type="caution">
    <text evidence="3">The sequence shown here is derived from an EMBL/GenBank/DDBJ whole genome shotgun (WGS) entry which is preliminary data.</text>
</comment>
<feature type="domain" description="Alcohol dehydrogenase-like N-terminal" evidence="2">
    <location>
        <begin position="34"/>
        <end position="145"/>
    </location>
</feature>
<dbReference type="InterPro" id="IPR013149">
    <property type="entry name" value="ADH-like_C"/>
</dbReference>
<dbReference type="InterPro" id="IPR051397">
    <property type="entry name" value="Zn-ADH-like_protein"/>
</dbReference>
<dbReference type="Pfam" id="PF00107">
    <property type="entry name" value="ADH_zinc_N"/>
    <property type="match status" value="1"/>
</dbReference>
<dbReference type="InterPro" id="IPR036291">
    <property type="entry name" value="NAD(P)-bd_dom_sf"/>
</dbReference>
<reference evidence="3" key="1">
    <citation type="submission" date="2018-03" db="EMBL/GenBank/DDBJ databases">
        <authorList>
            <person name="Guldener U."/>
        </authorList>
    </citation>
    <scope>NUCLEOTIDE SEQUENCE</scope>
</reference>
<protein>
    <submittedName>
        <fullName evidence="3">Related to ADH3 - alcohol dehydrogenase III</fullName>
    </submittedName>
</protein>
<dbReference type="GO" id="GO:0016491">
    <property type="term" value="F:oxidoreductase activity"/>
    <property type="evidence" value="ECO:0007669"/>
    <property type="project" value="TreeGrafter"/>
</dbReference>
<dbReference type="InterPro" id="IPR011032">
    <property type="entry name" value="GroES-like_sf"/>
</dbReference>
<dbReference type="SUPFAM" id="SSF50129">
    <property type="entry name" value="GroES-like"/>
    <property type="match status" value="1"/>
</dbReference>
<dbReference type="EMBL" id="ONZQ02000005">
    <property type="protein sequence ID" value="SPO01809.1"/>
    <property type="molecule type" value="Genomic_DNA"/>
</dbReference>
<evidence type="ECO:0000259" key="2">
    <source>
        <dbReference type="Pfam" id="PF08240"/>
    </source>
</evidence>
<organism evidence="3 4">
    <name type="scientific">Cephalotrichum gorgonifer</name>
    <dbReference type="NCBI Taxonomy" id="2041049"/>
    <lineage>
        <taxon>Eukaryota</taxon>
        <taxon>Fungi</taxon>
        <taxon>Dikarya</taxon>
        <taxon>Ascomycota</taxon>
        <taxon>Pezizomycotina</taxon>
        <taxon>Sordariomycetes</taxon>
        <taxon>Hypocreomycetidae</taxon>
        <taxon>Microascales</taxon>
        <taxon>Microascaceae</taxon>
        <taxon>Cephalotrichum</taxon>
    </lineage>
</organism>
<evidence type="ECO:0000259" key="1">
    <source>
        <dbReference type="Pfam" id="PF00107"/>
    </source>
</evidence>
<dbReference type="AlphaFoldDB" id="A0AAE8MY53"/>
<dbReference type="PANTHER" id="PTHR43677:SF4">
    <property type="entry name" value="QUINONE OXIDOREDUCTASE-LIKE PROTEIN 2"/>
    <property type="match status" value="1"/>
</dbReference>
<evidence type="ECO:0000313" key="4">
    <source>
        <dbReference type="Proteomes" id="UP001187682"/>
    </source>
</evidence>
<dbReference type="Gene3D" id="3.90.180.10">
    <property type="entry name" value="Medium-chain alcohol dehydrogenases, catalytic domain"/>
    <property type="match status" value="1"/>
</dbReference>